<accession>A3TSR7</accession>
<protein>
    <submittedName>
        <fullName evidence="1">Uncharacterized protein</fullName>
    </submittedName>
</protein>
<dbReference type="EMBL" id="AAMO01000001">
    <property type="protein sequence ID" value="EAQ04694.1"/>
    <property type="molecule type" value="Genomic_DNA"/>
</dbReference>
<gene>
    <name evidence="1" type="ORF">OB2597_05410</name>
</gene>
<dbReference type="Proteomes" id="UP000004318">
    <property type="component" value="Unassembled WGS sequence"/>
</dbReference>
<dbReference type="STRING" id="252305.OB2597_05410"/>
<organism evidence="1 2">
    <name type="scientific">Pseudooceanicola batsensis (strain ATCC BAA-863 / DSM 15984 / KCTC 12145 / HTCC2597)</name>
    <name type="common">Oceanicola batsensis</name>
    <dbReference type="NCBI Taxonomy" id="252305"/>
    <lineage>
        <taxon>Bacteria</taxon>
        <taxon>Pseudomonadati</taxon>
        <taxon>Pseudomonadota</taxon>
        <taxon>Alphaproteobacteria</taxon>
        <taxon>Rhodobacterales</taxon>
        <taxon>Paracoccaceae</taxon>
        <taxon>Pseudooceanicola</taxon>
    </lineage>
</organism>
<evidence type="ECO:0000313" key="1">
    <source>
        <dbReference type="EMBL" id="EAQ04694.1"/>
    </source>
</evidence>
<proteinExistence type="predicted"/>
<keyword evidence="2" id="KW-1185">Reference proteome</keyword>
<dbReference type="HOGENOM" id="CLU_2826863_0_0_5"/>
<name>A3TSR7_PSEBH</name>
<sequence>MPSVLVKYCRANTATGGMFQNGRACGPCNGTPARRAERATLPRDRCSQAAPFGPVRAALAERQDRS</sequence>
<reference evidence="1 2" key="1">
    <citation type="journal article" date="2010" name="J. Bacteriol.">
        <title>Genome sequences of Oceanicola granulosus HTCC2516(T) and Oceanicola batsensis HTCC2597(TDelta).</title>
        <authorList>
            <person name="Thrash J.C."/>
            <person name="Cho J.C."/>
            <person name="Vergin K.L."/>
            <person name="Giovannoni S.J."/>
        </authorList>
    </citation>
    <scope>NUCLEOTIDE SEQUENCE [LARGE SCALE GENOMIC DNA]</scope>
    <source>
        <strain evidence="2">ATCC BAA-863 / DSM 15984 / KCTC 12145 / HTCC2597</strain>
    </source>
</reference>
<dbReference type="AlphaFoldDB" id="A3TSR7"/>
<comment type="caution">
    <text evidence="1">The sequence shown here is derived from an EMBL/GenBank/DDBJ whole genome shotgun (WGS) entry which is preliminary data.</text>
</comment>
<evidence type="ECO:0000313" key="2">
    <source>
        <dbReference type="Proteomes" id="UP000004318"/>
    </source>
</evidence>